<organism evidence="7">
    <name type="scientific">Lyngbya confervoides BDU141951</name>
    <dbReference type="NCBI Taxonomy" id="1574623"/>
    <lineage>
        <taxon>Bacteria</taxon>
        <taxon>Bacillati</taxon>
        <taxon>Cyanobacteriota</taxon>
        <taxon>Cyanophyceae</taxon>
        <taxon>Oscillatoriophycideae</taxon>
        <taxon>Oscillatoriales</taxon>
        <taxon>Microcoleaceae</taxon>
        <taxon>Lyngbya</taxon>
    </lineage>
</organism>
<dbReference type="GO" id="GO:0022625">
    <property type="term" value="C:cytosolic large ribosomal subunit"/>
    <property type="evidence" value="ECO:0007669"/>
    <property type="project" value="TreeGrafter"/>
</dbReference>
<dbReference type="InterPro" id="IPR036049">
    <property type="entry name" value="Ribosomal_uL29_sf"/>
</dbReference>
<dbReference type="HAMAP" id="MF_00374">
    <property type="entry name" value="Ribosomal_uL29"/>
    <property type="match status" value="1"/>
</dbReference>
<comment type="caution">
    <text evidence="7">The sequence shown here is derived from an EMBL/GenBank/DDBJ whole genome shotgun (WGS) entry which is preliminary data.</text>
</comment>
<accession>A0A0C1V8S5</accession>
<keyword evidence="3 5" id="KW-0687">Ribonucleoprotein</keyword>
<evidence type="ECO:0000256" key="3">
    <source>
        <dbReference type="ARBA" id="ARBA00023274"/>
    </source>
</evidence>
<gene>
    <name evidence="5" type="primary">rpmC</name>
    <name evidence="5" type="synonym">rpl29</name>
    <name evidence="7" type="ORF">QQ91_017745</name>
</gene>
<dbReference type="GO" id="GO:0006412">
    <property type="term" value="P:translation"/>
    <property type="evidence" value="ECO:0007669"/>
    <property type="project" value="UniProtKB-UniRule"/>
</dbReference>
<dbReference type="Gene3D" id="1.10.287.310">
    <property type="match status" value="1"/>
</dbReference>
<sequence>MALPKIQDVRDLDNQALDQAIADTRRKLFDLRFQQATRQLQTGLHQFKHERHRLAQLMTVLRERQLAEEASTMAKSDAPPAAAAASSAVSAAEEE</sequence>
<evidence type="ECO:0000256" key="6">
    <source>
        <dbReference type="SAM" id="MobiDB-lite"/>
    </source>
</evidence>
<comment type="similarity">
    <text evidence="1 5">Belongs to the universal ribosomal protein uL29 family.</text>
</comment>
<reference evidence="7" key="1">
    <citation type="submission" date="2014-11" db="EMBL/GenBank/DDBJ databases">
        <authorList>
            <person name="Malar M.C."/>
            <person name="Sen D."/>
            <person name="Tripathy S."/>
        </authorList>
    </citation>
    <scope>NUCLEOTIDE SEQUENCE</scope>
    <source>
        <strain evidence="7">BDU141951</strain>
    </source>
</reference>
<dbReference type="PANTHER" id="PTHR10916">
    <property type="entry name" value="60S RIBOSOMAL PROTEIN L35/50S RIBOSOMAL PROTEIN L29"/>
    <property type="match status" value="1"/>
</dbReference>
<evidence type="ECO:0000256" key="2">
    <source>
        <dbReference type="ARBA" id="ARBA00022980"/>
    </source>
</evidence>
<evidence type="ECO:0000256" key="1">
    <source>
        <dbReference type="ARBA" id="ARBA00009254"/>
    </source>
</evidence>
<dbReference type="GO" id="GO:0003735">
    <property type="term" value="F:structural constituent of ribosome"/>
    <property type="evidence" value="ECO:0007669"/>
    <property type="project" value="InterPro"/>
</dbReference>
<dbReference type="NCBIfam" id="TIGR00012">
    <property type="entry name" value="L29"/>
    <property type="match status" value="1"/>
</dbReference>
<feature type="region of interest" description="Disordered" evidence="6">
    <location>
        <begin position="68"/>
        <end position="95"/>
    </location>
</feature>
<keyword evidence="2 5" id="KW-0689">Ribosomal protein</keyword>
<dbReference type="InterPro" id="IPR001854">
    <property type="entry name" value="Ribosomal_uL29"/>
</dbReference>
<evidence type="ECO:0000256" key="4">
    <source>
        <dbReference type="ARBA" id="ARBA00035204"/>
    </source>
</evidence>
<dbReference type="AlphaFoldDB" id="A0A0C1V8S5"/>
<evidence type="ECO:0000256" key="5">
    <source>
        <dbReference type="HAMAP-Rule" id="MF_00374"/>
    </source>
</evidence>
<dbReference type="PANTHER" id="PTHR10916:SF0">
    <property type="entry name" value="LARGE RIBOSOMAL SUBUNIT PROTEIN UL29C"/>
    <property type="match status" value="1"/>
</dbReference>
<dbReference type="SUPFAM" id="SSF46561">
    <property type="entry name" value="Ribosomal protein L29 (L29p)"/>
    <property type="match status" value="1"/>
</dbReference>
<name>A0A0C1V8S5_9CYAN</name>
<protein>
    <recommendedName>
        <fullName evidence="4 5">Large ribosomal subunit protein uL29</fullName>
    </recommendedName>
</protein>
<dbReference type="EMBL" id="JTHE02000003">
    <property type="protein sequence ID" value="NEV68944.1"/>
    <property type="molecule type" value="Genomic_DNA"/>
</dbReference>
<proteinExistence type="inferred from homology"/>
<dbReference type="Pfam" id="PF00831">
    <property type="entry name" value="Ribosomal_L29"/>
    <property type="match status" value="1"/>
</dbReference>
<reference evidence="7" key="2">
    <citation type="journal article" date="2015" name="Genome Announc.">
        <title>Draft Genome Sequence of Filamentous Marine Cyanobacterium Lyngbya confervoides Strain BDU141951.</title>
        <authorList>
            <person name="Chandrababunaidu M.M."/>
            <person name="Sen D."/>
            <person name="Tripathy S."/>
        </authorList>
    </citation>
    <scope>NUCLEOTIDE SEQUENCE</scope>
    <source>
        <strain evidence="7">BDU141951</strain>
    </source>
</reference>
<dbReference type="InterPro" id="IPR050063">
    <property type="entry name" value="Ribosomal_protein_uL29"/>
</dbReference>
<reference evidence="7" key="3">
    <citation type="submission" date="2020-02" db="EMBL/GenBank/DDBJ databases">
        <authorList>
            <person name="Sarangi A.N."/>
            <person name="Ghosh S."/>
            <person name="Mukherjee M."/>
            <person name="Tripathy S."/>
        </authorList>
    </citation>
    <scope>NUCLEOTIDE SEQUENCE</scope>
    <source>
        <strain evidence="7">BDU141951</strain>
    </source>
</reference>
<evidence type="ECO:0000313" key="7">
    <source>
        <dbReference type="EMBL" id="NEV68944.1"/>
    </source>
</evidence>
<feature type="compositionally biased region" description="Low complexity" evidence="6">
    <location>
        <begin position="74"/>
        <end position="95"/>
    </location>
</feature>